<gene>
    <name evidence="2" type="ORF">BU23DRAFT_595776</name>
</gene>
<feature type="region of interest" description="Disordered" evidence="1">
    <location>
        <begin position="121"/>
        <end position="163"/>
    </location>
</feature>
<feature type="compositionally biased region" description="Basic and acidic residues" evidence="1">
    <location>
        <begin position="706"/>
        <end position="716"/>
    </location>
</feature>
<accession>A0A6A5VPG5</accession>
<evidence type="ECO:0000256" key="1">
    <source>
        <dbReference type="SAM" id="MobiDB-lite"/>
    </source>
</evidence>
<proteinExistence type="predicted"/>
<sequence>MPPPGKASLKFGSAEYKAFMAKRKPASRPTTGSYVPKVDAASPLVDASSFGDSPAGEPLNGIAANIKAAIPSAIWESARPAVESVHTAVAPKQASQAAPASASAPPADSAAIIPAAALPSTTKSANGFTPTNTTHATDRKNPVNHANSGGWKPEGFHGINSGQLAQSPTTVYIQDKDRNVSSFRVYHTIDGSLPVSHGHKLLPRSSWGGGALPSLLKNAVVTPKPSQFAPSDEPSDLDPPQCFRDMARDMGLISQKEYVRRSAPPKIMIGIDVPPRPEQVEHRREASRRSEPVKASDDPPPRAEPVKRRYDTSRRPEPVDYRNGSYRHPESSRGSPRDGPEVNRREQPAHDYEPYHPRYQPVHMRYSSTYKALYNEHLHPPERELRDEFTLRGLPIPSTNDLDDMVDALYYNDKEWLEQLLNLEAHLLSKLWKPHEVESFIHDSIKSGDVDYCNFGDLQIELVIKEALRLEDNVGKKAAKIARANLEDTFADMRPAALTMLKDIANAESIPLIHNDHSIDQVAKTIAEYRTRKTATADRAGREILPPYLRSRRENIAPISGSNNTATEQMHGAKRPRGDDEQNQVAKRLRTAPPAAPIQQASALVNVGSTNRSTPEQVTPSPAGPAASPNVSAPGETATSNTSTSSRSTVQTPTNKTPEAETKTAASTQVFNRVDASDPDALFNAVLQRGTQEAAKKKKPVAMAKKSRESKEKAATDKGSSGVRSGRVTKTKPTSSARRTAPKRRNVEKDKEDITMSDADGDQGETAESSLEVEVAREDKWLYLTEEDDDWIVPDSPRRVVKPKKTTRRRRSSTETTEGRQAVPLGQRVITNATSVRQLIFTHSASFFYPHTPLSISIRGSQSIFLIVPHVFAQRPPLELFPFYNMGYGPKVSAANLEPLGKRRVFGAQVTSPKARDVASSSFGRNDAEETEETALALSTTRDNRAPSRCKPRTAGHSEPQHSTESNSSKQLKAAASNSPGHLPSPPSTTKTANEAGENAQPGSNTKASASDSGTHLSKSPPPRARLEASARAYAIAQEWQAKIKSLRKKSSVPNTDCGPTIGKDLTATQNEQRQDISKSIHYGDIGIRHSATADDTGDEPSRKRHHKNGPGPRASDANLEPMGKRRRGFSPKPEVDAKIMSPAAMERQASPQLLIKGAAAEALKSQPADERITLLRSQSGAEWHRLRSSDAVDSMHNSSGYGKPGHVDRCNEAPRKRKRSSSSTQNDDRQQAYAKYQNDAREQDDRPRDHARTGGRSLKDPKNQGEAYAREAYNQHALIMGSDRSRDCDEHRNASNRPDERRYARNDSRRDRHHYNDVRSDDRYHQGYLDRKRSPADSRHRRRDRSASPRRPYNEEHARGDQRTYREVEHRPRGDYEHRAYDSHVSREYLPRDSRKFYDDRFMPAPGRDGNDRSQRSHSPRSFPRHTARSGYSGYGPHELVENHRDNRYRGRDVYRR</sequence>
<feature type="region of interest" description="Disordered" evidence="1">
    <location>
        <begin position="1046"/>
        <end position="1136"/>
    </location>
</feature>
<feature type="compositionally biased region" description="Polar residues" evidence="1">
    <location>
        <begin position="121"/>
        <end position="135"/>
    </location>
</feature>
<feature type="region of interest" description="Disordered" evidence="1">
    <location>
        <begin position="1180"/>
        <end position="1265"/>
    </location>
</feature>
<organism evidence="2 3">
    <name type="scientific">Bimuria novae-zelandiae CBS 107.79</name>
    <dbReference type="NCBI Taxonomy" id="1447943"/>
    <lineage>
        <taxon>Eukaryota</taxon>
        <taxon>Fungi</taxon>
        <taxon>Dikarya</taxon>
        <taxon>Ascomycota</taxon>
        <taxon>Pezizomycotina</taxon>
        <taxon>Dothideomycetes</taxon>
        <taxon>Pleosporomycetidae</taxon>
        <taxon>Pleosporales</taxon>
        <taxon>Massarineae</taxon>
        <taxon>Didymosphaeriaceae</taxon>
        <taxon>Bimuria</taxon>
    </lineage>
</organism>
<feature type="compositionally biased region" description="Basic residues" evidence="1">
    <location>
        <begin position="1417"/>
        <end position="1429"/>
    </location>
</feature>
<feature type="compositionally biased region" description="Basic and acidic residues" evidence="1">
    <location>
        <begin position="1440"/>
        <end position="1458"/>
    </location>
</feature>
<feature type="compositionally biased region" description="Polar residues" evidence="1">
    <location>
        <begin position="961"/>
        <end position="980"/>
    </location>
</feature>
<feature type="compositionally biased region" description="Basic and acidic residues" evidence="1">
    <location>
        <begin position="1206"/>
        <end position="1215"/>
    </location>
</feature>
<dbReference type="Proteomes" id="UP000800036">
    <property type="component" value="Unassembled WGS sequence"/>
</dbReference>
<evidence type="ECO:0000313" key="2">
    <source>
        <dbReference type="EMBL" id="KAF1978638.1"/>
    </source>
</evidence>
<name>A0A6A5VPG5_9PLEO</name>
<feature type="region of interest" description="Disordered" evidence="1">
    <location>
        <begin position="801"/>
        <end position="820"/>
    </location>
</feature>
<feature type="region of interest" description="Disordered" evidence="1">
    <location>
        <begin position="690"/>
        <end position="772"/>
    </location>
</feature>
<feature type="compositionally biased region" description="Basic and acidic residues" evidence="1">
    <location>
        <begin position="327"/>
        <end position="356"/>
    </location>
</feature>
<feature type="region of interest" description="Disordered" evidence="1">
    <location>
        <begin position="1280"/>
        <end position="1383"/>
    </location>
</feature>
<feature type="compositionally biased region" description="Basic and acidic residues" evidence="1">
    <location>
        <begin position="533"/>
        <end position="542"/>
    </location>
</feature>
<feature type="region of interest" description="Disordered" evidence="1">
    <location>
        <begin position="908"/>
        <end position="1029"/>
    </location>
</feature>
<evidence type="ECO:0000313" key="3">
    <source>
        <dbReference type="Proteomes" id="UP000800036"/>
    </source>
</evidence>
<feature type="region of interest" description="Disordered" evidence="1">
    <location>
        <begin position="609"/>
        <end position="672"/>
    </location>
</feature>
<dbReference type="EMBL" id="ML976660">
    <property type="protein sequence ID" value="KAF1978638.1"/>
    <property type="molecule type" value="Genomic_DNA"/>
</dbReference>
<feature type="compositionally biased region" description="Basic and acidic residues" evidence="1">
    <location>
        <begin position="745"/>
        <end position="754"/>
    </location>
</feature>
<feature type="compositionally biased region" description="Polar residues" evidence="1">
    <location>
        <begin position="609"/>
        <end position="620"/>
    </location>
</feature>
<feature type="compositionally biased region" description="Basic and acidic residues" evidence="1">
    <location>
        <begin position="1353"/>
        <end position="1383"/>
    </location>
</feature>
<dbReference type="OrthoDB" id="3792445at2759"/>
<feature type="compositionally biased region" description="Polar residues" evidence="1">
    <location>
        <begin position="1001"/>
        <end position="1018"/>
    </location>
</feature>
<feature type="region of interest" description="Disordered" evidence="1">
    <location>
        <begin position="265"/>
        <end position="358"/>
    </location>
</feature>
<feature type="compositionally biased region" description="Basic and acidic residues" evidence="1">
    <location>
        <begin position="1239"/>
        <end position="1264"/>
    </location>
</feature>
<keyword evidence="3" id="KW-1185">Reference proteome</keyword>
<reference evidence="2" key="1">
    <citation type="journal article" date="2020" name="Stud. Mycol.">
        <title>101 Dothideomycetes genomes: a test case for predicting lifestyles and emergence of pathogens.</title>
        <authorList>
            <person name="Haridas S."/>
            <person name="Albert R."/>
            <person name="Binder M."/>
            <person name="Bloem J."/>
            <person name="Labutti K."/>
            <person name="Salamov A."/>
            <person name="Andreopoulos B."/>
            <person name="Baker S."/>
            <person name="Barry K."/>
            <person name="Bills G."/>
            <person name="Bluhm B."/>
            <person name="Cannon C."/>
            <person name="Castanera R."/>
            <person name="Culley D."/>
            <person name="Daum C."/>
            <person name="Ezra D."/>
            <person name="Gonzalez J."/>
            <person name="Henrissat B."/>
            <person name="Kuo A."/>
            <person name="Liang C."/>
            <person name="Lipzen A."/>
            <person name="Lutzoni F."/>
            <person name="Magnuson J."/>
            <person name="Mondo S."/>
            <person name="Nolan M."/>
            <person name="Ohm R."/>
            <person name="Pangilinan J."/>
            <person name="Park H.-J."/>
            <person name="Ramirez L."/>
            <person name="Alfaro M."/>
            <person name="Sun H."/>
            <person name="Tritt A."/>
            <person name="Yoshinaga Y."/>
            <person name="Zwiers L.-H."/>
            <person name="Turgeon B."/>
            <person name="Goodwin S."/>
            <person name="Spatafora J."/>
            <person name="Crous P."/>
            <person name="Grigoriev I."/>
        </authorList>
    </citation>
    <scope>NUCLEOTIDE SEQUENCE</scope>
    <source>
        <strain evidence="2">CBS 107.79</strain>
    </source>
</reference>
<protein>
    <submittedName>
        <fullName evidence="2">Uncharacterized protein</fullName>
    </submittedName>
</protein>
<feature type="compositionally biased region" description="Basic residues" evidence="1">
    <location>
        <begin position="801"/>
        <end position="811"/>
    </location>
</feature>
<feature type="compositionally biased region" description="Low complexity" evidence="1">
    <location>
        <begin position="637"/>
        <end position="654"/>
    </location>
</feature>
<feature type="compositionally biased region" description="Basic and acidic residues" evidence="1">
    <location>
        <begin position="278"/>
        <end position="320"/>
    </location>
</feature>
<feature type="region of interest" description="Disordered" evidence="1">
    <location>
        <begin position="1396"/>
        <end position="1458"/>
    </location>
</feature>
<feature type="region of interest" description="Disordered" evidence="1">
    <location>
        <begin position="533"/>
        <end position="584"/>
    </location>
</feature>
<feature type="compositionally biased region" description="Basic and acidic residues" evidence="1">
    <location>
        <begin position="1284"/>
        <end position="1339"/>
    </location>
</feature>